<evidence type="ECO:0000313" key="9">
    <source>
        <dbReference type="Proteomes" id="UP000305067"/>
    </source>
</evidence>
<dbReference type="SFLD" id="SFLDS00019">
    <property type="entry name" value="Glutathione_Transferase_(cytos"/>
    <property type="match status" value="1"/>
</dbReference>
<evidence type="ECO:0000259" key="7">
    <source>
        <dbReference type="PROSITE" id="PS50405"/>
    </source>
</evidence>
<dbReference type="InterPro" id="IPR004046">
    <property type="entry name" value="GST_C"/>
</dbReference>
<dbReference type="InterPro" id="IPR004045">
    <property type="entry name" value="Glutathione_S-Trfase_N"/>
</dbReference>
<evidence type="ECO:0000256" key="1">
    <source>
        <dbReference type="ARBA" id="ARBA00022768"/>
    </source>
</evidence>
<evidence type="ECO:0000256" key="4">
    <source>
        <dbReference type="SAM" id="MobiDB-lite"/>
    </source>
</evidence>
<dbReference type="SUPFAM" id="SSF47616">
    <property type="entry name" value="GST C-terminal domain-like"/>
    <property type="match status" value="1"/>
</dbReference>
<dbReference type="GO" id="GO:0003746">
    <property type="term" value="F:translation elongation factor activity"/>
    <property type="evidence" value="ECO:0007669"/>
    <property type="project" value="UniProtKB-UniRule"/>
</dbReference>
<dbReference type="InterPro" id="IPR040079">
    <property type="entry name" value="Glutathione_S-Trfase"/>
</dbReference>
<dbReference type="PROSITE" id="PS50405">
    <property type="entry name" value="GST_CTER"/>
    <property type="match status" value="1"/>
</dbReference>
<evidence type="ECO:0000256" key="2">
    <source>
        <dbReference type="ARBA" id="ARBA00022917"/>
    </source>
</evidence>
<name>A0A5C3Q6V1_9AGAR</name>
<dbReference type="EMBL" id="ML178853">
    <property type="protein sequence ID" value="TFK96887.1"/>
    <property type="molecule type" value="Genomic_DNA"/>
</dbReference>
<dbReference type="OrthoDB" id="249703at2759"/>
<dbReference type="PROSITE" id="PS50040">
    <property type="entry name" value="EF1G_C"/>
    <property type="match status" value="1"/>
</dbReference>
<dbReference type="CDD" id="cd03181">
    <property type="entry name" value="GST_C_EF1Bgamma_like"/>
    <property type="match status" value="1"/>
</dbReference>
<dbReference type="Pfam" id="PF00647">
    <property type="entry name" value="EF1G"/>
    <property type="match status" value="1"/>
</dbReference>
<feature type="domain" description="GST N-terminal" evidence="6">
    <location>
        <begin position="3"/>
        <end position="85"/>
    </location>
</feature>
<dbReference type="CDD" id="cd03044">
    <property type="entry name" value="GST_N_EF1Bgamma"/>
    <property type="match status" value="1"/>
</dbReference>
<dbReference type="Gene3D" id="3.40.30.10">
    <property type="entry name" value="Glutaredoxin"/>
    <property type="match status" value="1"/>
</dbReference>
<reference evidence="8 9" key="1">
    <citation type="journal article" date="2019" name="Nat. Ecol. Evol.">
        <title>Megaphylogeny resolves global patterns of mushroom evolution.</title>
        <authorList>
            <person name="Varga T."/>
            <person name="Krizsan K."/>
            <person name="Foldi C."/>
            <person name="Dima B."/>
            <person name="Sanchez-Garcia M."/>
            <person name="Sanchez-Ramirez S."/>
            <person name="Szollosi G.J."/>
            <person name="Szarkandi J.G."/>
            <person name="Papp V."/>
            <person name="Albert L."/>
            <person name="Andreopoulos W."/>
            <person name="Angelini C."/>
            <person name="Antonin V."/>
            <person name="Barry K.W."/>
            <person name="Bougher N.L."/>
            <person name="Buchanan P."/>
            <person name="Buyck B."/>
            <person name="Bense V."/>
            <person name="Catcheside P."/>
            <person name="Chovatia M."/>
            <person name="Cooper J."/>
            <person name="Damon W."/>
            <person name="Desjardin D."/>
            <person name="Finy P."/>
            <person name="Geml J."/>
            <person name="Haridas S."/>
            <person name="Hughes K."/>
            <person name="Justo A."/>
            <person name="Karasinski D."/>
            <person name="Kautmanova I."/>
            <person name="Kiss B."/>
            <person name="Kocsube S."/>
            <person name="Kotiranta H."/>
            <person name="LaButti K.M."/>
            <person name="Lechner B.E."/>
            <person name="Liimatainen K."/>
            <person name="Lipzen A."/>
            <person name="Lukacs Z."/>
            <person name="Mihaltcheva S."/>
            <person name="Morgado L.N."/>
            <person name="Niskanen T."/>
            <person name="Noordeloos M.E."/>
            <person name="Ohm R.A."/>
            <person name="Ortiz-Santana B."/>
            <person name="Ovrebo C."/>
            <person name="Racz N."/>
            <person name="Riley R."/>
            <person name="Savchenko A."/>
            <person name="Shiryaev A."/>
            <person name="Soop K."/>
            <person name="Spirin V."/>
            <person name="Szebenyi C."/>
            <person name="Tomsovsky M."/>
            <person name="Tulloss R.E."/>
            <person name="Uehling J."/>
            <person name="Grigoriev I.V."/>
            <person name="Vagvolgyi C."/>
            <person name="Papp T."/>
            <person name="Martin F.M."/>
            <person name="Miettinen O."/>
            <person name="Hibbett D.S."/>
            <person name="Nagy L.G."/>
        </authorList>
    </citation>
    <scope>NUCLEOTIDE SEQUENCE [LARGE SCALE GENOMIC DNA]</scope>
    <source>
        <strain evidence="8 9">CBS 309.79</strain>
    </source>
</reference>
<keyword evidence="1 3" id="KW-0251">Elongation factor</keyword>
<dbReference type="InterPro" id="IPR036433">
    <property type="entry name" value="EF1B_G_C_sf"/>
</dbReference>
<dbReference type="InterPro" id="IPR036249">
    <property type="entry name" value="Thioredoxin-like_sf"/>
</dbReference>
<evidence type="ECO:0000259" key="5">
    <source>
        <dbReference type="PROSITE" id="PS50040"/>
    </source>
</evidence>
<dbReference type="Gene3D" id="1.20.1050.10">
    <property type="match status" value="1"/>
</dbReference>
<dbReference type="FunFam" id="3.40.30.10:FF:000142">
    <property type="entry name" value="Elongation factor 1 gamma"/>
    <property type="match status" value="1"/>
</dbReference>
<dbReference type="PANTHER" id="PTHR43986:SF1">
    <property type="entry name" value="ELONGATION FACTOR 1-GAMMA"/>
    <property type="match status" value="1"/>
</dbReference>
<organism evidence="8 9">
    <name type="scientific">Pterulicium gracile</name>
    <dbReference type="NCBI Taxonomy" id="1884261"/>
    <lineage>
        <taxon>Eukaryota</taxon>
        <taxon>Fungi</taxon>
        <taxon>Dikarya</taxon>
        <taxon>Basidiomycota</taxon>
        <taxon>Agaricomycotina</taxon>
        <taxon>Agaricomycetes</taxon>
        <taxon>Agaricomycetidae</taxon>
        <taxon>Agaricales</taxon>
        <taxon>Pleurotineae</taxon>
        <taxon>Pterulaceae</taxon>
        <taxon>Pterulicium</taxon>
    </lineage>
</organism>
<feature type="domain" description="EF-1-gamma C-terminal" evidence="5">
    <location>
        <begin position="261"/>
        <end position="420"/>
    </location>
</feature>
<dbReference type="SUPFAM" id="SSF89942">
    <property type="entry name" value="eEF1-gamma domain"/>
    <property type="match status" value="1"/>
</dbReference>
<dbReference type="GO" id="GO:0005634">
    <property type="term" value="C:nucleus"/>
    <property type="evidence" value="ECO:0007669"/>
    <property type="project" value="TreeGrafter"/>
</dbReference>
<dbReference type="SUPFAM" id="SSF52833">
    <property type="entry name" value="Thioredoxin-like"/>
    <property type="match status" value="1"/>
</dbReference>
<dbReference type="SFLD" id="SFLDG00358">
    <property type="entry name" value="Main_(cytGST)"/>
    <property type="match status" value="1"/>
</dbReference>
<dbReference type="GO" id="GO:0005737">
    <property type="term" value="C:cytoplasm"/>
    <property type="evidence" value="ECO:0007669"/>
    <property type="project" value="TreeGrafter"/>
</dbReference>
<feature type="compositionally biased region" description="Basic and acidic residues" evidence="4">
    <location>
        <begin position="223"/>
        <end position="246"/>
    </location>
</feature>
<evidence type="ECO:0000259" key="6">
    <source>
        <dbReference type="PROSITE" id="PS50404"/>
    </source>
</evidence>
<dbReference type="AlphaFoldDB" id="A0A5C3Q6V1"/>
<dbReference type="InterPro" id="IPR010987">
    <property type="entry name" value="Glutathione-S-Trfase_C-like"/>
</dbReference>
<dbReference type="InterPro" id="IPR036282">
    <property type="entry name" value="Glutathione-S-Trfase_C_sf"/>
</dbReference>
<dbReference type="Gene3D" id="3.30.70.1010">
    <property type="entry name" value="Translation elongation factor EF1B, gamma chain, conserved domain"/>
    <property type="match status" value="1"/>
</dbReference>
<evidence type="ECO:0000256" key="3">
    <source>
        <dbReference type="PROSITE-ProRule" id="PRU00519"/>
    </source>
</evidence>
<sequence length="420" mass="46620">MSSIGTLWTYPEQERGRIIRAAAAFGGLSVDIPADYKHFEDNKKPEYLSKFPAGKIPAFESKDGFTLFEGAAIARHVAGLAPNSGLLGADAKEAALVDQWAHYAESEVFGPAIQYYLVVKGIIQPYSKPLQTFFVERANKGLQLLEDHLATRTFFVGERITLADLSVAAYVGRAGTFLLGAEERSKFPNVFRHLDTIANQSSTKDIFLPLNLVDKPLQFTPPAKEKKDAKPAAAPKAEKKPKAKAADDDDDEPLVPAEAKAKNPLDELPPSSMTFDAWKRAYSNMETRGAGGAIEWFYQNFDAQGYSVWRMDFKYNEELTQTFMSSNQITGFFNRLEANRKHLFASVGVLGEANNNMITGIIIVRGQDAKTAVECAPDWESYEFTKLDIADAAQKEFFEAALAWDLEVDGKKWVDGKNFK</sequence>
<dbReference type="Proteomes" id="UP000305067">
    <property type="component" value="Unassembled WGS sequence"/>
</dbReference>
<accession>A0A5C3Q6V1</accession>
<feature type="region of interest" description="Disordered" evidence="4">
    <location>
        <begin position="220"/>
        <end position="271"/>
    </location>
</feature>
<dbReference type="SMART" id="SM01183">
    <property type="entry name" value="EF1G"/>
    <property type="match status" value="1"/>
</dbReference>
<dbReference type="InterPro" id="IPR001662">
    <property type="entry name" value="EF1B_G_C"/>
</dbReference>
<dbReference type="STRING" id="1884261.A0A5C3Q6V1"/>
<keyword evidence="9" id="KW-1185">Reference proteome</keyword>
<feature type="domain" description="GST C-terminal" evidence="7">
    <location>
        <begin position="90"/>
        <end position="217"/>
    </location>
</feature>
<gene>
    <name evidence="8" type="ORF">BDV98DRAFT_575375</name>
</gene>
<evidence type="ECO:0000313" key="8">
    <source>
        <dbReference type="EMBL" id="TFK96887.1"/>
    </source>
</evidence>
<protein>
    <submittedName>
        <fullName evidence="8">Elongation factor 1-gamma</fullName>
    </submittedName>
</protein>
<proteinExistence type="predicted"/>
<dbReference type="Pfam" id="PF00043">
    <property type="entry name" value="GST_C"/>
    <property type="match status" value="1"/>
</dbReference>
<dbReference type="PROSITE" id="PS50404">
    <property type="entry name" value="GST_NTER"/>
    <property type="match status" value="1"/>
</dbReference>
<dbReference type="PANTHER" id="PTHR43986">
    <property type="entry name" value="ELONGATION FACTOR 1-GAMMA"/>
    <property type="match status" value="1"/>
</dbReference>
<dbReference type="InterPro" id="IPR050802">
    <property type="entry name" value="EF-GSTs"/>
</dbReference>
<dbReference type="FunFam" id="1.20.1050.10:FF:000006">
    <property type="entry name" value="Elongation factor 1 gamma"/>
    <property type="match status" value="1"/>
</dbReference>
<dbReference type="Pfam" id="PF02798">
    <property type="entry name" value="GST_N"/>
    <property type="match status" value="1"/>
</dbReference>
<keyword evidence="2 3" id="KW-0648">Protein biosynthesis</keyword>
<dbReference type="FunFam" id="3.30.70.1010:FF:000001">
    <property type="entry name" value="Elongation factor 1-gamma 1"/>
    <property type="match status" value="1"/>
</dbReference>